<protein>
    <submittedName>
        <fullName evidence="1">3-oxoacyl-ACP reductase</fullName>
    </submittedName>
</protein>
<name>A0A0F3KA12_9GAMM</name>
<dbReference type="EMBL" id="JZRB01000045">
    <property type="protein sequence ID" value="KJV28085.1"/>
    <property type="molecule type" value="Genomic_DNA"/>
</dbReference>
<gene>
    <name evidence="1" type="ORF">VI08_17120</name>
</gene>
<dbReference type="AlphaFoldDB" id="A0A0F3KA12"/>
<dbReference type="SUPFAM" id="SSF51735">
    <property type="entry name" value="NAD(P)-binding Rossmann-fold domains"/>
    <property type="match status" value="1"/>
</dbReference>
<accession>A0A0F3KA12</accession>
<dbReference type="PATRIC" id="fig|345309.4.peg.3205"/>
<dbReference type="Proteomes" id="UP000033651">
    <property type="component" value="Unassembled WGS sequence"/>
</dbReference>
<sequence>MTASPQTGSILLVGASRGLGLALAEAFAGRGWEVVGTVRGTRRTPLHDLADAQPGLIAVEQLDITAPAEIAALKARLSARRFDILFVNAGTTNEDPTQTIAEVSTDEFIQVMVTNALSPMRVVEGLEGLVHADGMLGVMSSGQGSITDNTRGGRELYRGSKAALNQYMRSYAARQAGSQRSLLLLAPGWIRTDLGGDDAPYTVEESIPLLVELMLAKRARPGLEYLDRNSKAVPW</sequence>
<dbReference type="OrthoDB" id="5786478at2"/>
<evidence type="ECO:0000313" key="2">
    <source>
        <dbReference type="Proteomes" id="UP000033651"/>
    </source>
</evidence>
<evidence type="ECO:0000313" key="1">
    <source>
        <dbReference type="EMBL" id="KJV28085.1"/>
    </source>
</evidence>
<dbReference type="GO" id="GO:0016616">
    <property type="term" value="F:oxidoreductase activity, acting on the CH-OH group of donors, NAD or NADP as acceptor"/>
    <property type="evidence" value="ECO:0007669"/>
    <property type="project" value="TreeGrafter"/>
</dbReference>
<dbReference type="PANTHER" id="PTHR45458:SF1">
    <property type="entry name" value="SHORT CHAIN DEHYDROGENASE"/>
    <property type="match status" value="1"/>
</dbReference>
<comment type="caution">
    <text evidence="1">The sequence shown here is derived from an EMBL/GenBank/DDBJ whole genome shotgun (WGS) entry which is preliminary data.</text>
</comment>
<proteinExistence type="predicted"/>
<dbReference type="InterPro" id="IPR036291">
    <property type="entry name" value="NAD(P)-bd_dom_sf"/>
</dbReference>
<dbReference type="InterPro" id="IPR002347">
    <property type="entry name" value="SDR_fam"/>
</dbReference>
<dbReference type="Pfam" id="PF13561">
    <property type="entry name" value="adh_short_C2"/>
    <property type="match status" value="1"/>
</dbReference>
<dbReference type="RefSeq" id="WP_045830837.1">
    <property type="nucleotide sequence ID" value="NZ_JZRB01000045.1"/>
</dbReference>
<reference evidence="1 2" key="1">
    <citation type="submission" date="2015-03" db="EMBL/GenBank/DDBJ databases">
        <title>Draft genome sequence of Luteibacter yeojuensis strain SU11.</title>
        <authorList>
            <person name="Sulaiman J."/>
            <person name="Priya K."/>
            <person name="Chan K.-G."/>
        </authorList>
    </citation>
    <scope>NUCLEOTIDE SEQUENCE [LARGE SCALE GENOMIC DNA]</scope>
    <source>
        <strain evidence="1 2">SU11</strain>
    </source>
</reference>
<organism evidence="1 2">
    <name type="scientific">Luteibacter yeojuensis</name>
    <dbReference type="NCBI Taxonomy" id="345309"/>
    <lineage>
        <taxon>Bacteria</taxon>
        <taxon>Pseudomonadati</taxon>
        <taxon>Pseudomonadota</taxon>
        <taxon>Gammaproteobacteria</taxon>
        <taxon>Lysobacterales</taxon>
        <taxon>Rhodanobacteraceae</taxon>
        <taxon>Luteibacter</taxon>
    </lineage>
</organism>
<dbReference type="Gene3D" id="3.40.50.720">
    <property type="entry name" value="NAD(P)-binding Rossmann-like Domain"/>
    <property type="match status" value="1"/>
</dbReference>
<dbReference type="InterPro" id="IPR052184">
    <property type="entry name" value="SDR_enzymes"/>
</dbReference>
<dbReference type="PRINTS" id="PR00081">
    <property type="entry name" value="GDHRDH"/>
</dbReference>
<dbReference type="PANTHER" id="PTHR45458">
    <property type="entry name" value="SHORT-CHAIN DEHYDROGENASE/REDUCTASE SDR"/>
    <property type="match status" value="1"/>
</dbReference>
<keyword evidence="2" id="KW-1185">Reference proteome</keyword>